<feature type="transmembrane region" description="Helical" evidence="1">
    <location>
        <begin position="6"/>
        <end position="31"/>
    </location>
</feature>
<keyword evidence="3" id="KW-1185">Reference proteome</keyword>
<dbReference type="Proteomes" id="UP001497623">
    <property type="component" value="Unassembled WGS sequence"/>
</dbReference>
<evidence type="ECO:0000256" key="1">
    <source>
        <dbReference type="SAM" id="Phobius"/>
    </source>
</evidence>
<name>A0AAV2SKH7_MEGNR</name>
<protein>
    <submittedName>
        <fullName evidence="2">Uncharacterized protein</fullName>
    </submittedName>
</protein>
<keyword evidence="1" id="KW-1133">Transmembrane helix</keyword>
<reference evidence="2 3" key="1">
    <citation type="submission" date="2024-05" db="EMBL/GenBank/DDBJ databases">
        <authorList>
            <person name="Wallberg A."/>
        </authorList>
    </citation>
    <scope>NUCLEOTIDE SEQUENCE [LARGE SCALE GENOMIC DNA]</scope>
</reference>
<proteinExistence type="predicted"/>
<keyword evidence="1" id="KW-0812">Transmembrane</keyword>
<evidence type="ECO:0000313" key="3">
    <source>
        <dbReference type="Proteomes" id="UP001497623"/>
    </source>
</evidence>
<accession>A0AAV2SKH7</accession>
<gene>
    <name evidence="2" type="ORF">MNOR_LOCUS37515</name>
</gene>
<dbReference type="AlphaFoldDB" id="A0AAV2SKH7"/>
<dbReference type="EMBL" id="CAXKWB010076300">
    <property type="protein sequence ID" value="CAL4200293.1"/>
    <property type="molecule type" value="Genomic_DNA"/>
</dbReference>
<keyword evidence="1" id="KW-0472">Membrane</keyword>
<comment type="caution">
    <text evidence="2">The sequence shown here is derived from an EMBL/GenBank/DDBJ whole genome shotgun (WGS) entry which is preliminary data.</text>
</comment>
<organism evidence="2 3">
    <name type="scientific">Meganyctiphanes norvegica</name>
    <name type="common">Northern krill</name>
    <name type="synonym">Thysanopoda norvegica</name>
    <dbReference type="NCBI Taxonomy" id="48144"/>
    <lineage>
        <taxon>Eukaryota</taxon>
        <taxon>Metazoa</taxon>
        <taxon>Ecdysozoa</taxon>
        <taxon>Arthropoda</taxon>
        <taxon>Crustacea</taxon>
        <taxon>Multicrustacea</taxon>
        <taxon>Malacostraca</taxon>
        <taxon>Eumalacostraca</taxon>
        <taxon>Eucarida</taxon>
        <taxon>Euphausiacea</taxon>
        <taxon>Euphausiidae</taxon>
        <taxon>Meganyctiphanes</taxon>
    </lineage>
</organism>
<sequence>MALEALFHQLIVYLNYLATSLLHVIILVHCFDFHQLCVLKGFFEIHFCENAYYDGCIDRHGFSLVCVFKWFVIFHLRESLCHNGCIDMAVPQYVFSDIDKKTFSLRKFHYNGYIDKVSPHVRSYMVCRKYILREHLVTIAVP</sequence>
<evidence type="ECO:0000313" key="2">
    <source>
        <dbReference type="EMBL" id="CAL4200293.1"/>
    </source>
</evidence>